<dbReference type="Proteomes" id="UP000218432">
    <property type="component" value="Chromosome 3"/>
</dbReference>
<name>A0A1Y1BUV2_9BURK</name>
<protein>
    <submittedName>
        <fullName evidence="1">Uncharacterized protein</fullName>
    </submittedName>
</protein>
<evidence type="ECO:0000313" key="1">
    <source>
        <dbReference type="EMBL" id="BAX63783.1"/>
    </source>
</evidence>
<evidence type="ECO:0000313" key="2">
    <source>
        <dbReference type="Proteomes" id="UP000218432"/>
    </source>
</evidence>
<gene>
    <name evidence="1" type="ORF">BSFP_066560</name>
</gene>
<accession>A0A1Y1BUV2</accession>
<reference evidence="1 2" key="1">
    <citation type="journal article" date="2017" name="Genome Announc.">
        <title>Complete Genome Sequence of Burkholderia stabilis FERMP-21014.</title>
        <authorList>
            <person name="Konishi K."/>
            <person name="Kumagai T."/>
            <person name="Sakasegawa S."/>
            <person name="Tamura T."/>
        </authorList>
    </citation>
    <scope>NUCLEOTIDE SEQUENCE [LARGE SCALE GENOMIC DNA]</scope>
    <source>
        <strain evidence="1 2">FERMP-21014</strain>
    </source>
</reference>
<proteinExistence type="predicted"/>
<dbReference type="EMBL" id="AP018113">
    <property type="protein sequence ID" value="BAX63783.1"/>
    <property type="molecule type" value="Genomic_DNA"/>
</dbReference>
<sequence>MTFTFTLIDLAGSVALLLWGTHMVQTGIFGGHVWLSA</sequence>
<dbReference type="AlphaFoldDB" id="A0A1Y1BUV2"/>
<organism evidence="1 2">
    <name type="scientific">Burkholderia stabilis</name>
    <dbReference type="NCBI Taxonomy" id="95485"/>
    <lineage>
        <taxon>Bacteria</taxon>
        <taxon>Pseudomonadati</taxon>
        <taxon>Pseudomonadota</taxon>
        <taxon>Betaproteobacteria</taxon>
        <taxon>Burkholderiales</taxon>
        <taxon>Burkholderiaceae</taxon>
        <taxon>Burkholderia</taxon>
        <taxon>Burkholderia cepacia complex</taxon>
    </lineage>
</organism>